<feature type="signal peptide" evidence="1">
    <location>
        <begin position="1"/>
        <end position="19"/>
    </location>
</feature>
<reference evidence="2 3" key="1">
    <citation type="submission" date="2024-02" db="EMBL/GenBank/DDBJ databases">
        <title>A draft genome for the cacao thread blight pathogen Marasmius crinis-equi.</title>
        <authorList>
            <person name="Cohen S.P."/>
            <person name="Baruah I.K."/>
            <person name="Amoako-Attah I."/>
            <person name="Bukari Y."/>
            <person name="Meinhardt L.W."/>
            <person name="Bailey B.A."/>
        </authorList>
    </citation>
    <scope>NUCLEOTIDE SEQUENCE [LARGE SCALE GENOMIC DNA]</scope>
    <source>
        <strain evidence="2 3">GH-76</strain>
    </source>
</reference>
<evidence type="ECO:0000256" key="1">
    <source>
        <dbReference type="SAM" id="SignalP"/>
    </source>
</evidence>
<name>A0ABR3EZF0_9AGAR</name>
<keyword evidence="1" id="KW-0732">Signal</keyword>
<keyword evidence="3" id="KW-1185">Reference proteome</keyword>
<evidence type="ECO:0000313" key="3">
    <source>
        <dbReference type="Proteomes" id="UP001465976"/>
    </source>
</evidence>
<gene>
    <name evidence="2" type="ORF">V5O48_013818</name>
</gene>
<feature type="chain" id="PRO_5046972062" evidence="1">
    <location>
        <begin position="20"/>
        <end position="165"/>
    </location>
</feature>
<sequence length="165" mass="17639">MKFLTSTTVLALFATSATAQQAFIGSPLDGVQVSPGQSLTVRVDRPVSRLYNDSYDTLLDGTLTFLRQNFQSSAQEVAIVLGFKPCGSSGCLTPDNGIGSALYSGSYNPQYDTPSNSLPPHQNFDVMIPDWASKGPAMLSLVHYSLIGAGLTPWMETKSISLNVV</sequence>
<proteinExistence type="predicted"/>
<dbReference type="Proteomes" id="UP001465976">
    <property type="component" value="Unassembled WGS sequence"/>
</dbReference>
<accession>A0ABR3EZF0</accession>
<protein>
    <submittedName>
        <fullName evidence="2">Uncharacterized protein</fullName>
    </submittedName>
</protein>
<evidence type="ECO:0000313" key="2">
    <source>
        <dbReference type="EMBL" id="KAL0568168.1"/>
    </source>
</evidence>
<dbReference type="Pfam" id="PF19271">
    <property type="entry name" value="Nis1"/>
    <property type="match status" value="1"/>
</dbReference>
<dbReference type="EMBL" id="JBAHYK010001398">
    <property type="protein sequence ID" value="KAL0568168.1"/>
    <property type="molecule type" value="Genomic_DNA"/>
</dbReference>
<comment type="caution">
    <text evidence="2">The sequence shown here is derived from an EMBL/GenBank/DDBJ whole genome shotgun (WGS) entry which is preliminary data.</text>
</comment>
<dbReference type="InterPro" id="IPR045469">
    <property type="entry name" value="Nis1"/>
</dbReference>
<organism evidence="2 3">
    <name type="scientific">Marasmius crinis-equi</name>
    <dbReference type="NCBI Taxonomy" id="585013"/>
    <lineage>
        <taxon>Eukaryota</taxon>
        <taxon>Fungi</taxon>
        <taxon>Dikarya</taxon>
        <taxon>Basidiomycota</taxon>
        <taxon>Agaricomycotina</taxon>
        <taxon>Agaricomycetes</taxon>
        <taxon>Agaricomycetidae</taxon>
        <taxon>Agaricales</taxon>
        <taxon>Marasmiineae</taxon>
        <taxon>Marasmiaceae</taxon>
        <taxon>Marasmius</taxon>
    </lineage>
</organism>